<keyword evidence="3" id="KW-1185">Reference proteome</keyword>
<gene>
    <name evidence="2" type="ORF">HG15A2_16920</name>
</gene>
<name>A0A517MU54_9BACT</name>
<dbReference type="Proteomes" id="UP000319852">
    <property type="component" value="Chromosome"/>
</dbReference>
<sequence>MRRAWRTIGCGGCRAGRADSTLGRPPQGRESGHPGDGAGGGVRPPLLRFSAGVHRGGYASSDRADFLPATLFSDPSKKDTIASITGPPLAEHFLRRFEFPSEVTNQNAESASAILTDAT</sequence>
<feature type="region of interest" description="Disordered" evidence="1">
    <location>
        <begin position="1"/>
        <end position="46"/>
    </location>
</feature>
<protein>
    <submittedName>
        <fullName evidence="2">Uncharacterized protein</fullName>
    </submittedName>
</protein>
<reference evidence="2 3" key="1">
    <citation type="submission" date="2019-02" db="EMBL/GenBank/DDBJ databases">
        <title>Deep-cultivation of Planctomycetes and their phenomic and genomic characterization uncovers novel biology.</title>
        <authorList>
            <person name="Wiegand S."/>
            <person name="Jogler M."/>
            <person name="Boedeker C."/>
            <person name="Pinto D."/>
            <person name="Vollmers J."/>
            <person name="Rivas-Marin E."/>
            <person name="Kohn T."/>
            <person name="Peeters S.H."/>
            <person name="Heuer A."/>
            <person name="Rast P."/>
            <person name="Oberbeckmann S."/>
            <person name="Bunk B."/>
            <person name="Jeske O."/>
            <person name="Meyerdierks A."/>
            <person name="Storesund J.E."/>
            <person name="Kallscheuer N."/>
            <person name="Luecker S."/>
            <person name="Lage O.M."/>
            <person name="Pohl T."/>
            <person name="Merkel B.J."/>
            <person name="Hornburger P."/>
            <person name="Mueller R.-W."/>
            <person name="Bruemmer F."/>
            <person name="Labrenz M."/>
            <person name="Spormann A.M."/>
            <person name="Op den Camp H."/>
            <person name="Overmann J."/>
            <person name="Amann R."/>
            <person name="Jetten M.S.M."/>
            <person name="Mascher T."/>
            <person name="Medema M.H."/>
            <person name="Devos D.P."/>
            <person name="Kaster A.-K."/>
            <person name="Ovreas L."/>
            <person name="Rohde M."/>
            <person name="Galperin M.Y."/>
            <person name="Jogler C."/>
        </authorList>
    </citation>
    <scope>NUCLEOTIDE SEQUENCE [LARGE SCALE GENOMIC DNA]</scope>
    <source>
        <strain evidence="2 3">HG15A2</strain>
    </source>
</reference>
<dbReference type="KEGG" id="amob:HG15A2_16920"/>
<evidence type="ECO:0000313" key="2">
    <source>
        <dbReference type="EMBL" id="QDS98416.1"/>
    </source>
</evidence>
<organism evidence="2 3">
    <name type="scientific">Adhaeretor mobilis</name>
    <dbReference type="NCBI Taxonomy" id="1930276"/>
    <lineage>
        <taxon>Bacteria</taxon>
        <taxon>Pseudomonadati</taxon>
        <taxon>Planctomycetota</taxon>
        <taxon>Planctomycetia</taxon>
        <taxon>Pirellulales</taxon>
        <taxon>Lacipirellulaceae</taxon>
        <taxon>Adhaeretor</taxon>
    </lineage>
</organism>
<evidence type="ECO:0000313" key="3">
    <source>
        <dbReference type="Proteomes" id="UP000319852"/>
    </source>
</evidence>
<evidence type="ECO:0000256" key="1">
    <source>
        <dbReference type="SAM" id="MobiDB-lite"/>
    </source>
</evidence>
<proteinExistence type="predicted"/>
<dbReference type="AlphaFoldDB" id="A0A517MU54"/>
<accession>A0A517MU54</accession>
<dbReference type="EMBL" id="CP036263">
    <property type="protein sequence ID" value="QDS98416.1"/>
    <property type="molecule type" value="Genomic_DNA"/>
</dbReference>